<dbReference type="NCBIfam" id="TIGR01853">
    <property type="entry name" value="lipid_A_lpxD"/>
    <property type="match status" value="1"/>
</dbReference>
<feature type="domain" description="UDP-3-O-[3-hydroxymyristoyl] glucosamine N-acyltransferase non-repeat region" evidence="8">
    <location>
        <begin position="39"/>
        <end position="104"/>
    </location>
</feature>
<keyword evidence="1 7" id="KW-0444">Lipid biosynthesis</keyword>
<keyword evidence="2 7" id="KW-0441">Lipid A biosynthesis</keyword>
<name>A0ABN1L613_9GAMM</name>
<comment type="similarity">
    <text evidence="7">Belongs to the transferase hexapeptide repeat family. LpxD subfamily.</text>
</comment>
<comment type="function">
    <text evidence="7">Catalyzes the N-acylation of UDP-3-O-acylglucosamine using 3-hydroxyacyl-ACP as the acyl donor. Is involved in the biosynthesis of lipid A, a phosphorylated glycolipid that anchors the lipopolysaccharide to the outer membrane of the cell.</text>
</comment>
<dbReference type="SUPFAM" id="SSF51161">
    <property type="entry name" value="Trimeric LpxA-like enzymes"/>
    <property type="match status" value="1"/>
</dbReference>
<evidence type="ECO:0000256" key="5">
    <source>
        <dbReference type="ARBA" id="ARBA00023098"/>
    </source>
</evidence>
<dbReference type="CDD" id="cd03352">
    <property type="entry name" value="LbH_LpxD"/>
    <property type="match status" value="1"/>
</dbReference>
<dbReference type="PANTHER" id="PTHR43378">
    <property type="entry name" value="UDP-3-O-ACYLGLUCOSAMINE N-ACYLTRANSFERASE"/>
    <property type="match status" value="1"/>
</dbReference>
<comment type="subunit">
    <text evidence="7">Homotrimer.</text>
</comment>
<accession>A0ABN1L613</accession>
<dbReference type="EC" id="2.3.1.191" evidence="7"/>
<feature type="active site" description="Proton acceptor" evidence="7">
    <location>
        <position position="256"/>
    </location>
</feature>
<dbReference type="Gene3D" id="3.40.1390.10">
    <property type="entry name" value="MurE/MurF, N-terminal domain"/>
    <property type="match status" value="1"/>
</dbReference>
<dbReference type="Proteomes" id="UP001500021">
    <property type="component" value="Unassembled WGS sequence"/>
</dbReference>
<reference evidence="9 10" key="1">
    <citation type="journal article" date="2019" name="Int. J. Syst. Evol. Microbiol.">
        <title>The Global Catalogue of Microorganisms (GCM) 10K type strain sequencing project: providing services to taxonomists for standard genome sequencing and annotation.</title>
        <authorList>
            <consortium name="The Broad Institute Genomics Platform"/>
            <consortium name="The Broad Institute Genome Sequencing Center for Infectious Disease"/>
            <person name="Wu L."/>
            <person name="Ma J."/>
        </authorList>
    </citation>
    <scope>NUCLEOTIDE SEQUENCE [LARGE SCALE GENOMIC DNA]</scope>
    <source>
        <strain evidence="9 10">JCM 15608</strain>
    </source>
</reference>
<gene>
    <name evidence="7 9" type="primary">lpxD</name>
    <name evidence="9" type="ORF">GCM10009111_14920</name>
</gene>
<dbReference type="InterPro" id="IPR007691">
    <property type="entry name" value="LpxD"/>
</dbReference>
<dbReference type="InterPro" id="IPR011004">
    <property type="entry name" value="Trimer_LpxA-like_sf"/>
</dbReference>
<dbReference type="RefSeq" id="WP_343816732.1">
    <property type="nucleotide sequence ID" value="NZ_BAAAFA010000004.1"/>
</dbReference>
<dbReference type="Gene3D" id="2.160.10.10">
    <property type="entry name" value="Hexapeptide repeat proteins"/>
    <property type="match status" value="1"/>
</dbReference>
<keyword evidence="5 7" id="KW-0443">Lipid metabolism</keyword>
<sequence>MSHTLSDIAQKISATLIHPSADNSTLTSHATNVNLDSTLITGLATLANAQAGQIAFLANSKYQQQLLTTKASAVIVSAEAAKSCPVSALVMDNPYMGYAILANLLDTTPAAAEGIHASAVISPTATLGENVSIGANAVIESGVKLADNVCIGAGCFIGKNAVIGESTKLWANSSVYHSVVIGKHCLIQANTVIGSDGFGYAPVPGQYKWHKIPQLGSVIIGDHVEIGASTTIDRGALDNTEIKDGVILDNQIQIAHNVIIGENTAMAACSVIAGSTVIGKNCTIAGLVGINGHINIADNCVFTGMSMVTKSIKTAGAYSSGTPVAPNSEWHKTNARVKRLDSLNKRVKALEKQLNK</sequence>
<evidence type="ECO:0000256" key="4">
    <source>
        <dbReference type="ARBA" id="ARBA00022737"/>
    </source>
</evidence>
<comment type="catalytic activity">
    <reaction evidence="7">
        <text>a UDP-3-O-[(3R)-3-hydroxyacyl]-alpha-D-glucosamine + a (3R)-hydroxyacyl-[ACP] = a UDP-2-N,3-O-bis[(3R)-3-hydroxyacyl]-alpha-D-glucosamine + holo-[ACP] + H(+)</text>
        <dbReference type="Rhea" id="RHEA:53836"/>
        <dbReference type="Rhea" id="RHEA-COMP:9685"/>
        <dbReference type="Rhea" id="RHEA-COMP:9945"/>
        <dbReference type="ChEBI" id="CHEBI:15378"/>
        <dbReference type="ChEBI" id="CHEBI:64479"/>
        <dbReference type="ChEBI" id="CHEBI:78827"/>
        <dbReference type="ChEBI" id="CHEBI:137740"/>
        <dbReference type="ChEBI" id="CHEBI:137748"/>
        <dbReference type="EC" id="2.3.1.191"/>
    </reaction>
</comment>
<keyword evidence="10" id="KW-1185">Reference proteome</keyword>
<dbReference type="Gene3D" id="1.20.5.170">
    <property type="match status" value="1"/>
</dbReference>
<evidence type="ECO:0000256" key="6">
    <source>
        <dbReference type="ARBA" id="ARBA00023315"/>
    </source>
</evidence>
<comment type="caution">
    <text evidence="9">The sequence shown here is derived from an EMBL/GenBank/DDBJ whole genome shotgun (WGS) entry which is preliminary data.</text>
</comment>
<dbReference type="HAMAP" id="MF_00523">
    <property type="entry name" value="LpxD"/>
    <property type="match status" value="1"/>
</dbReference>
<dbReference type="Pfam" id="PF04613">
    <property type="entry name" value="LpxD"/>
    <property type="match status" value="1"/>
</dbReference>
<dbReference type="InterPro" id="IPR020573">
    <property type="entry name" value="UDP_GlcNAc_AcTrfase_non-rep"/>
</dbReference>
<evidence type="ECO:0000259" key="8">
    <source>
        <dbReference type="Pfam" id="PF04613"/>
    </source>
</evidence>
<evidence type="ECO:0000256" key="1">
    <source>
        <dbReference type="ARBA" id="ARBA00022516"/>
    </source>
</evidence>
<evidence type="ECO:0000256" key="7">
    <source>
        <dbReference type="HAMAP-Rule" id="MF_00523"/>
    </source>
</evidence>
<evidence type="ECO:0000256" key="3">
    <source>
        <dbReference type="ARBA" id="ARBA00022679"/>
    </source>
</evidence>
<keyword evidence="3 7" id="KW-0808">Transferase</keyword>
<dbReference type="NCBIfam" id="NF002060">
    <property type="entry name" value="PRK00892.1"/>
    <property type="match status" value="1"/>
</dbReference>
<dbReference type="EMBL" id="BAAAFA010000004">
    <property type="protein sequence ID" value="GAA0815909.1"/>
    <property type="molecule type" value="Genomic_DNA"/>
</dbReference>
<organism evidence="9 10">
    <name type="scientific">Colwellia asteriadis</name>
    <dbReference type="NCBI Taxonomy" id="517723"/>
    <lineage>
        <taxon>Bacteria</taxon>
        <taxon>Pseudomonadati</taxon>
        <taxon>Pseudomonadota</taxon>
        <taxon>Gammaproteobacteria</taxon>
        <taxon>Alteromonadales</taxon>
        <taxon>Colwelliaceae</taxon>
        <taxon>Colwellia</taxon>
    </lineage>
</organism>
<dbReference type="Pfam" id="PF00132">
    <property type="entry name" value="Hexapep"/>
    <property type="match status" value="2"/>
</dbReference>
<dbReference type="PANTHER" id="PTHR43378:SF2">
    <property type="entry name" value="UDP-3-O-ACYLGLUCOSAMINE N-ACYLTRANSFERASE 1, MITOCHONDRIAL-RELATED"/>
    <property type="match status" value="1"/>
</dbReference>
<keyword evidence="6 7" id="KW-0012">Acyltransferase</keyword>
<comment type="pathway">
    <text evidence="7">Bacterial outer membrane biogenesis; LPS lipid A biosynthesis.</text>
</comment>
<protein>
    <recommendedName>
        <fullName evidence="7">UDP-3-O-acylglucosamine N-acyltransferase</fullName>
        <ecNumber evidence="7">2.3.1.191</ecNumber>
    </recommendedName>
</protein>
<evidence type="ECO:0000313" key="9">
    <source>
        <dbReference type="EMBL" id="GAA0815909.1"/>
    </source>
</evidence>
<evidence type="ECO:0000313" key="10">
    <source>
        <dbReference type="Proteomes" id="UP001500021"/>
    </source>
</evidence>
<keyword evidence="4 7" id="KW-0677">Repeat</keyword>
<evidence type="ECO:0000256" key="2">
    <source>
        <dbReference type="ARBA" id="ARBA00022556"/>
    </source>
</evidence>
<dbReference type="InterPro" id="IPR001451">
    <property type="entry name" value="Hexapep"/>
</dbReference>
<proteinExistence type="inferred from homology"/>